<evidence type="ECO:0000313" key="1">
    <source>
        <dbReference type="EMBL" id="KAJ2803455.1"/>
    </source>
</evidence>
<sequence length="263" mass="30074">MVDRMVGFIKEHYPVPVPVNYRAVSNFMWISMDDCIRMHDMLQGKFKWTESDFERAAALRARGLTYKEAARHLSPTLTVAALSGALKRYLSSKPAPESISADELGEISRLVDEYAGKYPVSEIVATIRRQLNLSDRRNYYSLIGNYLAKHPHYRAKVCDIDFNDLTNRVATGQTTVKLAAKELDIPSFLLASRVRNLDAKRFPLIWTEEEIRKLIDYAQSCDSKPDMVLFSKLLGTKSSNRCRNKLFYLRQKGILPSAKDMVK</sequence>
<protein>
    <submittedName>
        <fullName evidence="1">Uncharacterized protein</fullName>
    </submittedName>
</protein>
<dbReference type="EMBL" id="JANBUP010001806">
    <property type="protein sequence ID" value="KAJ2803455.1"/>
    <property type="molecule type" value="Genomic_DNA"/>
</dbReference>
<evidence type="ECO:0000313" key="2">
    <source>
        <dbReference type="Proteomes" id="UP001140096"/>
    </source>
</evidence>
<proteinExistence type="predicted"/>
<keyword evidence="2" id="KW-1185">Reference proteome</keyword>
<comment type="caution">
    <text evidence="1">The sequence shown here is derived from an EMBL/GenBank/DDBJ whole genome shotgun (WGS) entry which is preliminary data.</text>
</comment>
<accession>A0ACC1L9K2</accession>
<gene>
    <name evidence="1" type="ORF">H4S07_004453</name>
</gene>
<reference evidence="1" key="1">
    <citation type="submission" date="2022-07" db="EMBL/GenBank/DDBJ databases">
        <title>Phylogenomic reconstructions and comparative analyses of Kickxellomycotina fungi.</title>
        <authorList>
            <person name="Reynolds N.K."/>
            <person name="Stajich J.E."/>
            <person name="Barry K."/>
            <person name="Grigoriev I.V."/>
            <person name="Crous P."/>
            <person name="Smith M.E."/>
        </authorList>
    </citation>
    <scope>NUCLEOTIDE SEQUENCE</scope>
    <source>
        <strain evidence="1">CBS 102833</strain>
    </source>
</reference>
<name>A0ACC1L9K2_9FUNG</name>
<organism evidence="1 2">
    <name type="scientific">Coemansia furcata</name>
    <dbReference type="NCBI Taxonomy" id="417177"/>
    <lineage>
        <taxon>Eukaryota</taxon>
        <taxon>Fungi</taxon>
        <taxon>Fungi incertae sedis</taxon>
        <taxon>Zoopagomycota</taxon>
        <taxon>Kickxellomycotina</taxon>
        <taxon>Kickxellomycetes</taxon>
        <taxon>Kickxellales</taxon>
        <taxon>Kickxellaceae</taxon>
        <taxon>Coemansia</taxon>
    </lineage>
</organism>
<dbReference type="Proteomes" id="UP001140096">
    <property type="component" value="Unassembled WGS sequence"/>
</dbReference>